<dbReference type="EMBL" id="CP043026">
    <property type="protein sequence ID" value="QEH61599.1"/>
    <property type="molecule type" value="Genomic_DNA"/>
</dbReference>
<evidence type="ECO:0000256" key="3">
    <source>
        <dbReference type="HAMAP-Rule" id="MF_01805"/>
    </source>
</evidence>
<dbReference type="Pfam" id="PF02616">
    <property type="entry name" value="SMC_ScpA"/>
    <property type="match status" value="1"/>
</dbReference>
<dbReference type="PANTHER" id="PTHR33969">
    <property type="entry name" value="SEGREGATION AND CONDENSATION PROTEIN A"/>
    <property type="match status" value="1"/>
</dbReference>
<dbReference type="HAMAP" id="MF_01805">
    <property type="entry name" value="ScpA"/>
    <property type="match status" value="1"/>
</dbReference>
<dbReference type="RefSeq" id="WP_166507991.1">
    <property type="nucleotide sequence ID" value="NZ_CP043026.1"/>
</dbReference>
<dbReference type="GO" id="GO:0051301">
    <property type="term" value="P:cell division"/>
    <property type="evidence" value="ECO:0007669"/>
    <property type="project" value="UniProtKB-KW"/>
</dbReference>
<accession>A0A5B9Y4I9</accession>
<name>A0A5B9Y4I9_9MOLU</name>
<keyword evidence="5" id="KW-1185">Reference proteome</keyword>
<comment type="subunit">
    <text evidence="3">Component of a cohesin-like complex composed of ScpA, ScpB and the Smc homodimer, in which ScpA and ScpB bind to the head domain of Smc. The presence of the three proteins is required for the association of the complex with DNA.</text>
</comment>
<gene>
    <name evidence="3 4" type="primary">scpA</name>
    <name evidence="4" type="ORF">SCHIN_v1c04020</name>
</gene>
<evidence type="ECO:0000256" key="1">
    <source>
        <dbReference type="ARBA" id="ARBA00022829"/>
    </source>
</evidence>
<comment type="subcellular location">
    <subcellularLocation>
        <location evidence="3">Cytoplasm</location>
    </subcellularLocation>
    <text evidence="3">Associated with two foci at the outer edges of the nucleoid region in young cells, and at four foci within both cell halves in older cells.</text>
</comment>
<dbReference type="PANTHER" id="PTHR33969:SF2">
    <property type="entry name" value="SEGREGATION AND CONDENSATION PROTEIN A"/>
    <property type="match status" value="1"/>
</dbReference>
<evidence type="ECO:0000256" key="2">
    <source>
        <dbReference type="ARBA" id="ARBA00044777"/>
    </source>
</evidence>
<dbReference type="AlphaFoldDB" id="A0A5B9Y4I9"/>
<sequence length="249" mass="28936">MERWNQVELSNFSGPMDLLLHMIKDKEINIMDVNLLDLSNQYLEYIKKVLELDIEIASEYLVMAAYLVEIKTKLLIPKEVVEVDSNYEEEQREELLAKLLEYHKIKEVTDFFKDKQTEGLKAFSKPKTLIKITKIDDDKLPLAPNNVDMDKFAQIFLRAIEKSKSKVMETNTLTTTEVSPEEIAQEIKDYLIKNNISSIKLEDLIEEKEFSLRMLVATFLAVLDLASKNIISIYQNADDVIINLIREEK</sequence>
<dbReference type="GO" id="GO:0007059">
    <property type="term" value="P:chromosome segregation"/>
    <property type="evidence" value="ECO:0007669"/>
    <property type="project" value="UniProtKB-UniRule"/>
</dbReference>
<dbReference type="KEGG" id="schi:SCHIN_v1c04020"/>
<comment type="similarity">
    <text evidence="3">Belongs to the ScpA family.</text>
</comment>
<comment type="function">
    <text evidence="3">Participates in chromosomal partition during cell division. May act via the formation of a condensin-like complex containing Smc and ScpB that pull DNA away from mid-cell into both cell halves.</text>
</comment>
<dbReference type="InterPro" id="IPR003768">
    <property type="entry name" value="ScpA"/>
</dbReference>
<proteinExistence type="inferred from homology"/>
<evidence type="ECO:0000313" key="4">
    <source>
        <dbReference type="EMBL" id="QEH61599.1"/>
    </source>
</evidence>
<organism evidence="4 5">
    <name type="scientific">Spiroplasma chinense</name>
    <dbReference type="NCBI Taxonomy" id="216932"/>
    <lineage>
        <taxon>Bacteria</taxon>
        <taxon>Bacillati</taxon>
        <taxon>Mycoplasmatota</taxon>
        <taxon>Mollicutes</taxon>
        <taxon>Entomoplasmatales</taxon>
        <taxon>Spiroplasmataceae</taxon>
        <taxon>Spiroplasma</taxon>
    </lineage>
</organism>
<keyword evidence="3" id="KW-0131">Cell cycle</keyword>
<dbReference type="Proteomes" id="UP000323144">
    <property type="component" value="Chromosome"/>
</dbReference>
<keyword evidence="3" id="KW-0132">Cell division</keyword>
<keyword evidence="1 3" id="KW-0159">Chromosome partition</keyword>
<keyword evidence="3" id="KW-0963">Cytoplasm</keyword>
<reference evidence="4 5" key="1">
    <citation type="submission" date="2019-08" db="EMBL/GenBank/DDBJ databases">
        <title>Complete genome sequence of Spiroplasma chinense CCH (DSM 19755).</title>
        <authorList>
            <person name="Shen H.-Y."/>
            <person name="Lin Y.-C."/>
            <person name="Chou L."/>
            <person name="Kuo C.-H."/>
        </authorList>
    </citation>
    <scope>NUCLEOTIDE SEQUENCE [LARGE SCALE GENOMIC DNA]</scope>
    <source>
        <strain evidence="4 5">CCH</strain>
    </source>
</reference>
<evidence type="ECO:0000313" key="5">
    <source>
        <dbReference type="Proteomes" id="UP000323144"/>
    </source>
</evidence>
<dbReference type="GO" id="GO:0005737">
    <property type="term" value="C:cytoplasm"/>
    <property type="evidence" value="ECO:0007669"/>
    <property type="project" value="UniProtKB-SubCell"/>
</dbReference>
<dbReference type="Gene3D" id="6.10.250.2410">
    <property type="match status" value="1"/>
</dbReference>
<dbReference type="GO" id="GO:0006260">
    <property type="term" value="P:DNA replication"/>
    <property type="evidence" value="ECO:0007669"/>
    <property type="project" value="UniProtKB-UniRule"/>
</dbReference>
<protein>
    <recommendedName>
        <fullName evidence="2 3">Segregation and condensation protein A</fullName>
    </recommendedName>
</protein>